<protein>
    <submittedName>
        <fullName evidence="3">Putative secreted protein with PEP-CTERM sorting signal</fullName>
    </submittedName>
</protein>
<feature type="domain" description="Ice-binding protein C-terminal" evidence="2">
    <location>
        <begin position="150"/>
        <end position="174"/>
    </location>
</feature>
<keyword evidence="4" id="KW-1185">Reference proteome</keyword>
<dbReference type="EMBL" id="VLLB01000005">
    <property type="protein sequence ID" value="TWI64352.1"/>
    <property type="molecule type" value="Genomic_DNA"/>
</dbReference>
<comment type="caution">
    <text evidence="3">The sequence shown here is derived from an EMBL/GenBank/DDBJ whole genome shotgun (WGS) entry which is preliminary data.</text>
</comment>
<evidence type="ECO:0000259" key="2">
    <source>
        <dbReference type="Pfam" id="PF07589"/>
    </source>
</evidence>
<proteinExistence type="predicted"/>
<dbReference type="NCBIfam" id="TIGR02595">
    <property type="entry name" value="PEP_CTERM"/>
    <property type="match status" value="1"/>
</dbReference>
<evidence type="ECO:0000313" key="3">
    <source>
        <dbReference type="EMBL" id="TWI64352.1"/>
    </source>
</evidence>
<dbReference type="NCBIfam" id="NF035944">
    <property type="entry name" value="PEPxxWA-CTERM"/>
    <property type="match status" value="1"/>
</dbReference>
<sequence length="177" mass="17877">MKTKQLAASLALACAALTTGAAYAADVSTPSSTVDVAEGSAFFGRWVQGVAGDSFADRYAFTLTSSSNITADLFSYTNGPGTGLDITALGLYSADGTLVLGGTQIGDAATTSHWQLTTTNLAAASYYVQVSGNVLAQPAIYSGGVVSVSAVPEPATYGMLLGGLGLVGFMARRRKAA</sequence>
<gene>
    <name evidence="3" type="ORF">IP91_03121</name>
</gene>
<dbReference type="InterPro" id="IPR013424">
    <property type="entry name" value="Ice-binding_C"/>
</dbReference>
<organism evidence="3 4">
    <name type="scientific">Pseudoduganella lurida</name>
    <dbReference type="NCBI Taxonomy" id="1036180"/>
    <lineage>
        <taxon>Bacteria</taxon>
        <taxon>Pseudomonadati</taxon>
        <taxon>Pseudomonadota</taxon>
        <taxon>Betaproteobacteria</taxon>
        <taxon>Burkholderiales</taxon>
        <taxon>Oxalobacteraceae</taxon>
        <taxon>Telluria group</taxon>
        <taxon>Pseudoduganella</taxon>
    </lineage>
</organism>
<evidence type="ECO:0000313" key="4">
    <source>
        <dbReference type="Proteomes" id="UP000318431"/>
    </source>
</evidence>
<dbReference type="Pfam" id="PF07589">
    <property type="entry name" value="PEP-CTERM"/>
    <property type="match status" value="1"/>
</dbReference>
<reference evidence="3 4" key="1">
    <citation type="journal article" date="2015" name="Stand. Genomic Sci.">
        <title>Genomic Encyclopedia of Bacterial and Archaeal Type Strains, Phase III: the genomes of soil and plant-associated and newly described type strains.</title>
        <authorList>
            <person name="Whitman W.B."/>
            <person name="Woyke T."/>
            <person name="Klenk H.P."/>
            <person name="Zhou Y."/>
            <person name="Lilburn T.G."/>
            <person name="Beck B.J."/>
            <person name="De Vos P."/>
            <person name="Vandamme P."/>
            <person name="Eisen J.A."/>
            <person name="Garrity G."/>
            <person name="Hugenholtz P."/>
            <person name="Kyrpides N.C."/>
        </authorList>
    </citation>
    <scope>NUCLEOTIDE SEQUENCE [LARGE SCALE GENOMIC DNA]</scope>
    <source>
        <strain evidence="3 4">CGMCC 1.10822</strain>
    </source>
</reference>
<dbReference type="Gene3D" id="2.60.120.380">
    <property type="match status" value="1"/>
</dbReference>
<feature type="signal peptide" evidence="1">
    <location>
        <begin position="1"/>
        <end position="24"/>
    </location>
</feature>
<dbReference type="AlphaFoldDB" id="A0A562R5H7"/>
<name>A0A562R5H7_9BURK</name>
<dbReference type="Proteomes" id="UP000318431">
    <property type="component" value="Unassembled WGS sequence"/>
</dbReference>
<evidence type="ECO:0000256" key="1">
    <source>
        <dbReference type="SAM" id="SignalP"/>
    </source>
</evidence>
<accession>A0A562R5H7</accession>
<keyword evidence="1" id="KW-0732">Signal</keyword>
<dbReference type="NCBIfam" id="NF038126">
    <property type="entry name" value="PEP_CTERM_FxDxF"/>
    <property type="match status" value="1"/>
</dbReference>
<feature type="chain" id="PRO_5021844803" evidence="1">
    <location>
        <begin position="25"/>
        <end position="177"/>
    </location>
</feature>